<keyword evidence="1" id="KW-0812">Transmembrane</keyword>
<evidence type="ECO:0000313" key="3">
    <source>
        <dbReference type="EMBL" id="CAB4126802.1"/>
    </source>
</evidence>
<dbReference type="EMBL" id="LR797304">
    <property type="protein sequence ID" value="CAB4200503.1"/>
    <property type="molecule type" value="Genomic_DNA"/>
</dbReference>
<sequence>MINESWIQVLSLFFANAALIVWFRSESRNDWRHMDAQVRAIHEEIKDFHGRLCALEEKNKDRK</sequence>
<evidence type="ECO:0000256" key="1">
    <source>
        <dbReference type="SAM" id="Phobius"/>
    </source>
</evidence>
<evidence type="ECO:0000313" key="6">
    <source>
        <dbReference type="EMBL" id="CAB4200503.1"/>
    </source>
</evidence>
<reference evidence="2" key="1">
    <citation type="submission" date="2020-04" db="EMBL/GenBank/DDBJ databases">
        <authorList>
            <person name="Chiriac C."/>
            <person name="Salcher M."/>
            <person name="Ghai R."/>
            <person name="Kavagutti S V."/>
        </authorList>
    </citation>
    <scope>NUCLEOTIDE SEQUENCE</scope>
</reference>
<feature type="transmembrane region" description="Helical" evidence="1">
    <location>
        <begin position="6"/>
        <end position="23"/>
    </location>
</feature>
<proteinExistence type="predicted"/>
<dbReference type="EMBL" id="LR796468">
    <property type="protein sequence ID" value="CAB4146321.1"/>
    <property type="molecule type" value="Genomic_DNA"/>
</dbReference>
<organism evidence="2">
    <name type="scientific">uncultured Caudovirales phage</name>
    <dbReference type="NCBI Taxonomy" id="2100421"/>
    <lineage>
        <taxon>Viruses</taxon>
        <taxon>Duplodnaviria</taxon>
        <taxon>Heunggongvirae</taxon>
        <taxon>Uroviricota</taxon>
        <taxon>Caudoviricetes</taxon>
        <taxon>Peduoviridae</taxon>
        <taxon>Maltschvirus</taxon>
        <taxon>Maltschvirus maltsch</taxon>
    </lineage>
</organism>
<gene>
    <name evidence="6" type="ORF">UFOVP1357_49</name>
    <name evidence="2" type="ORF">UFOVP18_23</name>
    <name evidence="4" type="ORF">UFOVP258_16</name>
    <name evidence="5" type="ORF">UFOVP502_8</name>
    <name evidence="3" type="ORF">UFOVP82_25</name>
</gene>
<dbReference type="EMBL" id="LR796264">
    <property type="protein sequence ID" value="CAB4132417.1"/>
    <property type="molecule type" value="Genomic_DNA"/>
</dbReference>
<keyword evidence="1" id="KW-0472">Membrane</keyword>
<keyword evidence="1" id="KW-1133">Transmembrane helix</keyword>
<evidence type="ECO:0000313" key="2">
    <source>
        <dbReference type="EMBL" id="CAB4121582.1"/>
    </source>
</evidence>
<dbReference type="EMBL" id="LR796201">
    <property type="protein sequence ID" value="CAB4126802.1"/>
    <property type="molecule type" value="Genomic_DNA"/>
</dbReference>
<accession>A0A6J5KKI8</accession>
<evidence type="ECO:0000313" key="5">
    <source>
        <dbReference type="EMBL" id="CAB4146321.1"/>
    </source>
</evidence>
<name>A0A6J5KKI8_9CAUD</name>
<protein>
    <submittedName>
        <fullName evidence="2">Uncharacterized protein</fullName>
    </submittedName>
</protein>
<dbReference type="EMBL" id="LR796149">
    <property type="protein sequence ID" value="CAB4121582.1"/>
    <property type="molecule type" value="Genomic_DNA"/>
</dbReference>
<evidence type="ECO:0000313" key="4">
    <source>
        <dbReference type="EMBL" id="CAB4132417.1"/>
    </source>
</evidence>